<keyword evidence="12" id="KW-0378">Hydrolase</keyword>
<name>A0A096ZGT8_9RHAB</name>
<dbReference type="Pfam" id="PF14318">
    <property type="entry name" value="Mononeg_mRNAcap"/>
    <property type="match status" value="1"/>
</dbReference>
<comment type="catalytic activity">
    <reaction evidence="19">
        <text>a 5'-end triphospho-adenylyl-adenylyl-cytidylyl-adenosine in mRNA + GDP + H(+) = a 5'-end (5'-triphosphoguanosine)-adenylyl-adenylyl-cytidylyl-adenosine in mRNA + diphosphate</text>
        <dbReference type="Rhea" id="RHEA:65436"/>
        <dbReference type="Rhea" id="RHEA-COMP:16797"/>
        <dbReference type="Rhea" id="RHEA-COMP:16799"/>
        <dbReference type="ChEBI" id="CHEBI:15378"/>
        <dbReference type="ChEBI" id="CHEBI:33019"/>
        <dbReference type="ChEBI" id="CHEBI:58189"/>
        <dbReference type="ChEBI" id="CHEBI:156484"/>
        <dbReference type="ChEBI" id="CHEBI:156503"/>
        <dbReference type="EC" id="2.7.7.88"/>
    </reaction>
</comment>
<dbReference type="GeneID" id="26122872"/>
<dbReference type="RefSeq" id="YP_009177203.1">
    <property type="nucleotide sequence ID" value="NC_028239.1"/>
</dbReference>
<dbReference type="InterPro" id="IPR026890">
    <property type="entry name" value="Mononeg_mRNAcap"/>
</dbReference>
<evidence type="ECO:0000256" key="11">
    <source>
        <dbReference type="ARBA" id="ARBA00022741"/>
    </source>
</evidence>
<dbReference type="GO" id="GO:0005524">
    <property type="term" value="F:ATP binding"/>
    <property type="evidence" value="ECO:0007669"/>
    <property type="project" value="UniProtKB-KW"/>
</dbReference>
<dbReference type="KEGG" id="vg:26122872"/>
<evidence type="ECO:0000256" key="2">
    <source>
        <dbReference type="ARBA" id="ARBA00004328"/>
    </source>
</evidence>
<evidence type="ECO:0000256" key="4">
    <source>
        <dbReference type="ARBA" id="ARBA00012582"/>
    </source>
</evidence>
<dbReference type="InterPro" id="IPR017234">
    <property type="entry name" value="RNA-dir_pol_rhabdovirus"/>
</dbReference>
<evidence type="ECO:0000256" key="7">
    <source>
        <dbReference type="ARBA" id="ARBA00022664"/>
    </source>
</evidence>
<keyword evidence="15" id="KW-0693">Viral RNA replication</keyword>
<dbReference type="EC" id="2.7.7.48" evidence="3"/>
<keyword evidence="30" id="KW-1185">Reference proteome</keyword>
<proteinExistence type="predicted"/>
<dbReference type="Pfam" id="PF21080">
    <property type="entry name" value="Methyltrans_Mon_1st"/>
    <property type="match status" value="1"/>
</dbReference>
<dbReference type="InterPro" id="IPR039736">
    <property type="entry name" value="L_poly_C"/>
</dbReference>
<evidence type="ECO:0000259" key="27">
    <source>
        <dbReference type="PROSITE" id="PS50526"/>
    </source>
</evidence>
<keyword evidence="16" id="KW-0506">mRNA capping</keyword>
<dbReference type="GO" id="GO:0044423">
    <property type="term" value="C:virion component"/>
    <property type="evidence" value="ECO:0007669"/>
    <property type="project" value="UniProtKB-KW"/>
</dbReference>
<comment type="catalytic activity">
    <reaction evidence="26">
        <text>GTP + H2O = GDP + phosphate + H(+)</text>
        <dbReference type="Rhea" id="RHEA:19669"/>
        <dbReference type="ChEBI" id="CHEBI:15377"/>
        <dbReference type="ChEBI" id="CHEBI:15378"/>
        <dbReference type="ChEBI" id="CHEBI:37565"/>
        <dbReference type="ChEBI" id="CHEBI:43474"/>
        <dbReference type="ChEBI" id="CHEBI:58189"/>
    </reaction>
</comment>
<evidence type="ECO:0000256" key="13">
    <source>
        <dbReference type="ARBA" id="ARBA00022840"/>
    </source>
</evidence>
<dbReference type="InterPro" id="IPR039530">
    <property type="entry name" value="L_methyltransferase_rhabdo"/>
</dbReference>
<keyword evidence="17" id="KW-1035">Host cytoplasm</keyword>
<keyword evidence="14" id="KW-0946">Virion</keyword>
<evidence type="ECO:0000256" key="12">
    <source>
        <dbReference type="ARBA" id="ARBA00022801"/>
    </source>
</evidence>
<dbReference type="EC" id="2.1.1.375" evidence="21"/>
<dbReference type="GO" id="GO:0004482">
    <property type="term" value="F:mRNA 5'-cap (guanine-N7-)-methyltransferase activity"/>
    <property type="evidence" value="ECO:0007669"/>
    <property type="project" value="InterPro"/>
</dbReference>
<dbReference type="GO" id="GO:0003968">
    <property type="term" value="F:RNA-directed RNA polymerase activity"/>
    <property type="evidence" value="ECO:0007669"/>
    <property type="project" value="UniProtKB-KW"/>
</dbReference>
<keyword evidence="5" id="KW-0696">RNA-directed RNA polymerase</keyword>
<dbReference type="InterPro" id="IPR048398">
    <property type="entry name" value="Methyltrans_Mon_C"/>
</dbReference>
<evidence type="ECO:0000256" key="23">
    <source>
        <dbReference type="ARBA" id="ARBA00031012"/>
    </source>
</evidence>
<dbReference type="EMBL" id="KM085029">
    <property type="protein sequence ID" value="AIR95568.1"/>
    <property type="molecule type" value="Viral_cRNA"/>
</dbReference>
<evidence type="ECO:0000256" key="20">
    <source>
        <dbReference type="ARBA" id="ARBA00024499"/>
    </source>
</evidence>
<dbReference type="PROSITE" id="PS51590">
    <property type="entry name" value="SAM_MT_MNV_L"/>
    <property type="match status" value="1"/>
</dbReference>
<evidence type="ECO:0000256" key="1">
    <source>
        <dbReference type="ARBA" id="ARBA00004192"/>
    </source>
</evidence>
<evidence type="ECO:0000256" key="9">
    <source>
        <dbReference type="ARBA" id="ARBA00022691"/>
    </source>
</evidence>
<feature type="domain" description="RdRp catalytic" evidence="27">
    <location>
        <begin position="616"/>
        <end position="802"/>
    </location>
</feature>
<evidence type="ECO:0000256" key="8">
    <source>
        <dbReference type="ARBA" id="ARBA00022679"/>
    </source>
</evidence>
<evidence type="ECO:0000256" key="18">
    <source>
        <dbReference type="ARBA" id="ARBA00023268"/>
    </source>
</evidence>
<evidence type="ECO:0000256" key="22">
    <source>
        <dbReference type="ARBA" id="ARBA00030436"/>
    </source>
</evidence>
<dbReference type="NCBIfam" id="TIGR04198">
    <property type="entry name" value="paramyx_RNAcap"/>
    <property type="match status" value="1"/>
</dbReference>
<dbReference type="EC" id="2.7.7.88" evidence="4"/>
<reference evidence="29 30" key="1">
    <citation type="journal article" date="2015" name="PLoS Pathog.">
        <title>Evolution of genome size and complexity in the rhabdoviridae.</title>
        <authorList>
            <person name="Walker P.J."/>
            <person name="Firth C."/>
            <person name="Widen S.G."/>
            <person name="Blasdell K.R."/>
            <person name="Guzman H."/>
            <person name="Wood T.G."/>
            <person name="Paradkar P.N."/>
            <person name="Holmes E.C."/>
            <person name="Tesh R.B."/>
            <person name="Vasilakis N."/>
        </authorList>
    </citation>
    <scope>NUCLEOTIDE SEQUENCE [LARGE SCALE GENOMIC DNA]</scope>
    <source>
        <strain evidence="29">DPP819</strain>
    </source>
</reference>
<keyword evidence="18" id="KW-0511">Multifunctional enzyme</keyword>
<evidence type="ECO:0000313" key="29">
    <source>
        <dbReference type="EMBL" id="AIR95568.1"/>
    </source>
</evidence>
<evidence type="ECO:0000256" key="17">
    <source>
        <dbReference type="ARBA" id="ARBA00023200"/>
    </source>
</evidence>
<evidence type="ECO:0000313" key="30">
    <source>
        <dbReference type="Proteomes" id="UP000154472"/>
    </source>
</evidence>
<evidence type="ECO:0000256" key="16">
    <source>
        <dbReference type="ARBA" id="ARBA00023042"/>
    </source>
</evidence>
<evidence type="ECO:0000256" key="10">
    <source>
        <dbReference type="ARBA" id="ARBA00022695"/>
    </source>
</evidence>
<keyword evidence="10" id="KW-0548">Nucleotidyltransferase</keyword>
<comment type="subcellular location">
    <subcellularLocation>
        <location evidence="1">Host cytoplasm</location>
    </subcellularLocation>
    <subcellularLocation>
        <location evidence="2">Virion</location>
    </subcellularLocation>
</comment>
<accession>A0A096ZGT8</accession>
<dbReference type="Pfam" id="PF14314">
    <property type="entry name" value="Methyltrans_Mon_2nd"/>
    <property type="match status" value="1"/>
</dbReference>
<comment type="catalytic activity">
    <reaction evidence="24">
        <text>a 5'-end (5'-triphosphoguanosine)-adenylyl-adenylyl-cytidylyl-adenosine in mRNA + S-adenosyl-L-methionine = a 5'-end (5'-triphosphoguanosine)-(2'-O-methyladenylyl)-adenylyl-cytidylyl-adenosine in mRNA + S-adenosyl-L-homocysteine + H(+)</text>
        <dbReference type="Rhea" id="RHEA:65380"/>
        <dbReference type="Rhea" id="RHEA-COMP:16797"/>
        <dbReference type="Rhea" id="RHEA-COMP:16801"/>
        <dbReference type="ChEBI" id="CHEBI:15378"/>
        <dbReference type="ChEBI" id="CHEBI:57856"/>
        <dbReference type="ChEBI" id="CHEBI:59789"/>
        <dbReference type="ChEBI" id="CHEBI:156482"/>
        <dbReference type="ChEBI" id="CHEBI:156484"/>
    </reaction>
</comment>
<evidence type="ECO:0000259" key="28">
    <source>
        <dbReference type="PROSITE" id="PS51590"/>
    </source>
</evidence>
<comment type="catalytic activity">
    <reaction evidence="25">
        <text>a 5'-end (5'-triphosphoguanosine)-adenylyl-adenylyl-cytidylyl-adenosine in mRNA + 2 S-adenosyl-L-methionine = a 5'-end (N(7)-methyl 5'-triphosphoguanosine)-(2'-O-methyladenylyl)-adenylyl-cytidylyl-adenosine in mRNA + 2 S-adenosyl-L-homocysteine + H(+)</text>
        <dbReference type="Rhea" id="RHEA:65376"/>
        <dbReference type="Rhea" id="RHEA-COMP:16797"/>
        <dbReference type="Rhea" id="RHEA-COMP:16798"/>
        <dbReference type="ChEBI" id="CHEBI:15378"/>
        <dbReference type="ChEBI" id="CHEBI:57856"/>
        <dbReference type="ChEBI" id="CHEBI:59789"/>
        <dbReference type="ChEBI" id="CHEBI:156483"/>
        <dbReference type="ChEBI" id="CHEBI:156484"/>
        <dbReference type="EC" id="2.1.1.375"/>
    </reaction>
</comment>
<feature type="domain" description="Mononegavirus-type SAM-dependent 2'-O-MTase" evidence="28">
    <location>
        <begin position="1677"/>
        <end position="1874"/>
    </location>
</feature>
<keyword evidence="13" id="KW-0067">ATP-binding</keyword>
<evidence type="ECO:0000256" key="14">
    <source>
        <dbReference type="ARBA" id="ARBA00022844"/>
    </source>
</evidence>
<evidence type="ECO:0000256" key="25">
    <source>
        <dbReference type="ARBA" id="ARBA00047370"/>
    </source>
</evidence>
<comment type="catalytic activity">
    <reaction evidence="20">
        <text>a 5'-end (5'-triphosphoguanosine)-(2'-O-methyladenylyl)-adenylyl-cytidylyl-adenosine in mRNA + S-adenosyl-L-methionine = a 5'-end (N(7)-methyl 5'-triphosphoguanosine)-(2'-O-methyladenylyl)-adenylyl-cytidylyl-adenosine in mRNA + S-adenosyl-L-homocysteine</text>
        <dbReference type="Rhea" id="RHEA:65440"/>
        <dbReference type="Rhea" id="RHEA-COMP:16798"/>
        <dbReference type="Rhea" id="RHEA-COMP:16801"/>
        <dbReference type="ChEBI" id="CHEBI:57856"/>
        <dbReference type="ChEBI" id="CHEBI:59789"/>
        <dbReference type="ChEBI" id="CHEBI:156482"/>
        <dbReference type="ChEBI" id="CHEBI:156483"/>
    </reaction>
</comment>
<keyword evidence="11" id="KW-0547">Nucleotide-binding</keyword>
<dbReference type="Pfam" id="PF00946">
    <property type="entry name" value="Mononeg_RNA_pol"/>
    <property type="match status" value="1"/>
</dbReference>
<dbReference type="PIRSF" id="PIRSF037546">
    <property type="entry name" value="RNA_pol_RhabdoV_sub"/>
    <property type="match status" value="1"/>
</dbReference>
<dbReference type="Pfam" id="PF21081">
    <property type="entry name" value="Methyltrans_Mon_3rd"/>
    <property type="match status" value="1"/>
</dbReference>
<dbReference type="GO" id="GO:0030430">
    <property type="term" value="C:host cell cytoplasm"/>
    <property type="evidence" value="ECO:0007669"/>
    <property type="project" value="UniProtKB-SubCell"/>
</dbReference>
<keyword evidence="7" id="KW-0507">mRNA processing</keyword>
<evidence type="ECO:0000256" key="26">
    <source>
        <dbReference type="ARBA" id="ARBA00048548"/>
    </source>
</evidence>
<dbReference type="GO" id="GO:0016787">
    <property type="term" value="F:hydrolase activity"/>
    <property type="evidence" value="ECO:0007669"/>
    <property type="project" value="UniProtKB-KW"/>
</dbReference>
<evidence type="ECO:0000256" key="21">
    <source>
        <dbReference type="ARBA" id="ARBA00026099"/>
    </source>
</evidence>
<dbReference type="Proteomes" id="UP000154472">
    <property type="component" value="Segment"/>
</dbReference>
<dbReference type="InterPro" id="IPR025786">
    <property type="entry name" value="Mononega_L_MeTrfase"/>
</dbReference>
<gene>
    <name evidence="29" type="primary">L</name>
</gene>
<dbReference type="InterPro" id="IPR048397">
    <property type="entry name" value="Methyltrans_Mon_CD"/>
</dbReference>
<dbReference type="InterPro" id="IPR014023">
    <property type="entry name" value="Mononeg_RNA_pol_cat"/>
</dbReference>
<keyword evidence="9" id="KW-0949">S-adenosyl-L-methionine</keyword>
<dbReference type="PROSITE" id="PS50526">
    <property type="entry name" value="RDRP_SSRNA_NEG_NONSEG"/>
    <property type="match status" value="1"/>
</dbReference>
<organism evidence="29 30">
    <name type="scientific">Koolpinyah virus</name>
    <dbReference type="NCBI Taxonomy" id="1550518"/>
    <lineage>
        <taxon>Viruses</taxon>
        <taxon>Riboviria</taxon>
        <taxon>Orthornavirae</taxon>
        <taxon>Negarnaviricota</taxon>
        <taxon>Haploviricotina</taxon>
        <taxon>Monjiviricetes</taxon>
        <taxon>Mononegavirales</taxon>
        <taxon>Rhabdoviridae</taxon>
        <taxon>Alpharhabdovirinae</taxon>
        <taxon>Ephemerovirus</taxon>
        <taxon>Ephemerovirus koolpinyah</taxon>
    </lineage>
</organism>
<keyword evidence="6" id="KW-0489">Methyltransferase</keyword>
<evidence type="ECO:0000256" key="3">
    <source>
        <dbReference type="ARBA" id="ARBA00012494"/>
    </source>
</evidence>
<evidence type="ECO:0000256" key="15">
    <source>
        <dbReference type="ARBA" id="ARBA00022953"/>
    </source>
</evidence>
<protein>
    <recommendedName>
        <fullName evidence="23">Replicase</fullName>
        <ecNumber evidence="21">2.1.1.375</ecNumber>
        <ecNumber evidence="3">2.7.7.48</ecNumber>
        <ecNumber evidence="4">2.7.7.88</ecNumber>
    </recommendedName>
    <alternativeName>
        <fullName evidence="22">Transcriptase</fullName>
    </alternativeName>
</protein>
<sequence>MDSYYSFEEDENYDYSFNEIDNNFGYDDFNEDELGNMFDENMELLNNYDYNLNSPLLRDNLDELDDYIKKNISPRDNGKLKEFTLIKETLKTMKVTLNMIISPEFLQNLIAKDRLTHEKLDKFHTFGKVLCSNVDETKGVLRAFLKGWIQKPEYIDNLNLEMYWCDLPLLAQTWFEKFIGYHNIILILNRTGLYELNELKKRLPIHEVRTSEGVALAHKSNCLGNWLIFRNYAYSKRLNILFDRDSLLMVKDVMVSRFQTLLSMKLSKYEVMYGEQDIEVLMDIYRIGDEILLHKGNKGYKGIKLLEAICNLKLVEYARTARPLIPEFPNFKNHILKSLRELEEEDGLEMYNLYDAIMGVNKLDLILTIYGSFRHWGHPFINYLEGLEKLESQVNAKLEVDEEYCNKLASDLAYKVLKKMFFEKKRWFVDKNLVSKKSKMYEHITQNTWPTQGVIDDFGDNWHRLPLIKCFDIPDMIDPSIIYSDKSHSINRSDVLKHIRENPNKPIPTKRVLKTLLEKPATVWPEFLKRVNDHGLDWESLVIGLKAKERELKDAGRFFSLMSWELREYFVFTEYLIKEHFVPLFKGLTMADDLQTVIKKMIDVSSGQGTETYENITIANNIDYEKWNNYQRYESNHAIFTVMGQFLGYPKLIARTHEFFEKSLVYYNQRPDLMRVVGNEVISSNSRKVAWEGQKGGLEGLRQKGWSVVNLLMIEREVKIRNTLVKVLAQGDNQTITTHYKTETFHQENELMEHIKNIVSNNNAIMESIIIGTRKLGLRINEDETMQSPDYINYGKVPIVNGVIRGLNTKRWSRVNFVTNDQIPNQTSTLSSVSTNALTVSHFSNTSIDAMIGHLVFGNFGLLMLDFHNPALRTSPQNLVKQKSLYESREYKILSLYLDPSIGGVGGTSLTRFLIRMFPDPITESLSFWKCIYENTEDDVLKQLACAAGNPKLAIFKPEDLDKLIESPEGLNIPRGISANNLIKNEVKKNLIMNASQIRNRIIQDAARNCLHEEHKLFTWLRTIKPLFPRFLSQFASSTYYGVTMSLMGLFTNSKTIRSTYRKSYKKELDNIIIKSELISMSNLIGIISRSRSKISRMWKCSSTQSDHLRTLSWGQKVLGMTIPHPLEMYKGVNITKELCTFCTEDMDGLANAYITVLCPKGIPKIVTRKGPYSPYLGSKTKESTSILQPWEKESNIPVIKRASDLRKAISWFIDEDSNLAQSIFKNLESLTGEDWSGVIEGYKRTGSALHRFSCSRISSGGYTANAPGKICWTITTTDTMNDLGDNNYDFMYQSSMIYCQMQCLETVGETEVSVACHYHIKCKDCLREIEEPILESEWVYDPLDVSDTLKQWRPEAMITWSKEKRKIKINKQAKEWDALTGAEQSHEIGKTIGFVYTDMLLNKKGVVEDKSLFPVSIRDKLLPGQFYEGLLMGVKLNTSLQLTHRRNIVILKKPLLALIGAMYYVIERIGEDGTFLSFVSMNNMYTELGIFPHKVPSSYPLNHKDVGLLARNYLKNILPKVLKLPNPTTSWIFSDIKTPTMIGSMGLSLETVKLISKREGAKSDKLKISELQGLYVAIMNDEEMQNQNTEKLIDEICHKLCFCGSEIRHAAKFGNITGDRENMNNKEESEVMNWGQEYVCRLQSFKIIMDKGTDESVRDIETSVGYRCNPLISGLRLNQIATGAHYKIRSIIRNMNLKYQDFLCGGDGSGGITSCLIRESPTSRGIFNSLLCLEGIPLHGSKPSPPSAVLELGYLSKNCVNLTTVWKEPSDLGWEETWKYFIDTKIENSLRIDLIVMDMEVINQQIYKNILKCLGKYIGAILMEGGCLIFKSYLSCILKEESSIIDKVGESFDLISMIQTELSSTNTSEVYILFQGFHNNIKVGLKSNKVKIELDGNNLYINRSQEEEFERAIKFRGENLGVGIPNHLVNNFNVDFSTLLSISGLDGVNTALITEYADNKEINGIELSTIIMVLISENYINTTKKISEKKIKDYLPSDQSLKKMFGCLASIGLWRSWIKRDVGRYKFIDDLINDKGILIIWGNDMSKISWDIMINDETRWKIKKQVDIRSKMAYMGQWIRLLTRHYGNNEYTEKDRNMQTETESENL</sequence>
<evidence type="ECO:0000256" key="5">
    <source>
        <dbReference type="ARBA" id="ARBA00022484"/>
    </source>
</evidence>
<keyword evidence="8" id="KW-0808">Transferase</keyword>
<evidence type="ECO:0000256" key="6">
    <source>
        <dbReference type="ARBA" id="ARBA00022603"/>
    </source>
</evidence>
<evidence type="ECO:0000256" key="19">
    <source>
        <dbReference type="ARBA" id="ARBA00024494"/>
    </source>
</evidence>
<evidence type="ECO:0000256" key="24">
    <source>
        <dbReference type="ARBA" id="ARBA00047332"/>
    </source>
</evidence>